<dbReference type="Gene3D" id="3.90.550.10">
    <property type="entry name" value="Spore Coat Polysaccharide Biosynthesis Protein SpsA, Chain A"/>
    <property type="match status" value="1"/>
</dbReference>
<dbReference type="AlphaFoldDB" id="A0A0F9M8C1"/>
<reference evidence="2" key="1">
    <citation type="journal article" date="2015" name="Nature">
        <title>Complex archaea that bridge the gap between prokaryotes and eukaryotes.</title>
        <authorList>
            <person name="Spang A."/>
            <person name="Saw J.H."/>
            <person name="Jorgensen S.L."/>
            <person name="Zaremba-Niedzwiedzka K."/>
            <person name="Martijn J."/>
            <person name="Lind A.E."/>
            <person name="van Eijk R."/>
            <person name="Schleper C."/>
            <person name="Guy L."/>
            <person name="Ettema T.J."/>
        </authorList>
    </citation>
    <scope>NUCLEOTIDE SEQUENCE</scope>
</reference>
<sequence length="294" mass="33170">MTLLLMAAGSGSRYGKLKQFDDLGPKGEFLMEFGISDALKNGFDHIVVITKEENRKFLHDHLRKRLPANIKLDVLVQKLTDIPEGTTFIGEREKPWGTAHAVWTARNVIDGPFAVINADDYYGQPAYENAADFIRAHRNDNTYALVAYTLKDTLSEHGSVSRGVCQVEGDNLISVDERLKLEPDGDKVKDLDSGNNYSGDEHVSMNFWICKPSIFEKIESDFRNFLASTELGMKSELYIPKIIQDMLQAEQIEVKIVPSESDWFGVTYASDREKAVSELQQQTDEGKYVSPLWP</sequence>
<comment type="caution">
    <text evidence="2">The sequence shown here is derived from an EMBL/GenBank/DDBJ whole genome shotgun (WGS) entry which is preliminary data.</text>
</comment>
<gene>
    <name evidence="2" type="ORF">LCGC14_1105200</name>
</gene>
<dbReference type="SUPFAM" id="SSF53448">
    <property type="entry name" value="Nucleotide-diphospho-sugar transferases"/>
    <property type="match status" value="1"/>
</dbReference>
<name>A0A0F9M8C1_9ZZZZ</name>
<evidence type="ECO:0000259" key="1">
    <source>
        <dbReference type="Pfam" id="PF00483"/>
    </source>
</evidence>
<dbReference type="EMBL" id="LAZR01005008">
    <property type="protein sequence ID" value="KKN03685.1"/>
    <property type="molecule type" value="Genomic_DNA"/>
</dbReference>
<dbReference type="Pfam" id="PF00483">
    <property type="entry name" value="NTP_transferase"/>
    <property type="match status" value="1"/>
</dbReference>
<protein>
    <recommendedName>
        <fullName evidence="1">Nucleotidyl transferase domain-containing protein</fullName>
    </recommendedName>
</protein>
<dbReference type="InterPro" id="IPR005835">
    <property type="entry name" value="NTP_transferase_dom"/>
</dbReference>
<organism evidence="2">
    <name type="scientific">marine sediment metagenome</name>
    <dbReference type="NCBI Taxonomy" id="412755"/>
    <lineage>
        <taxon>unclassified sequences</taxon>
        <taxon>metagenomes</taxon>
        <taxon>ecological metagenomes</taxon>
    </lineage>
</organism>
<accession>A0A0F9M8C1</accession>
<feature type="domain" description="Nucleotidyl transferase" evidence="1">
    <location>
        <begin position="6"/>
        <end position="264"/>
    </location>
</feature>
<evidence type="ECO:0000313" key="2">
    <source>
        <dbReference type="EMBL" id="KKN03685.1"/>
    </source>
</evidence>
<dbReference type="InterPro" id="IPR029044">
    <property type="entry name" value="Nucleotide-diphossugar_trans"/>
</dbReference>
<proteinExistence type="predicted"/>